<accession>A0A1H4ABR1</accession>
<evidence type="ECO:0000313" key="1">
    <source>
        <dbReference type="EMBL" id="SEA32992.1"/>
    </source>
</evidence>
<protein>
    <submittedName>
        <fullName evidence="1">Uncharacterized protein</fullName>
    </submittedName>
</protein>
<sequence>MDSTCISTHPKATLFLRQLLKIASSLMQRILVLAGCLRCPIKKNILIANKIQLHVRK</sequence>
<proteinExistence type="predicted"/>
<gene>
    <name evidence="1" type="ORF">SAMN05192529_1143</name>
</gene>
<dbReference type="AlphaFoldDB" id="A0A1H4ABR1"/>
<organism evidence="1 2">
    <name type="scientific">Arachidicoccus rhizosphaerae</name>
    <dbReference type="NCBI Taxonomy" id="551991"/>
    <lineage>
        <taxon>Bacteria</taxon>
        <taxon>Pseudomonadati</taxon>
        <taxon>Bacteroidota</taxon>
        <taxon>Chitinophagia</taxon>
        <taxon>Chitinophagales</taxon>
        <taxon>Chitinophagaceae</taxon>
        <taxon>Arachidicoccus</taxon>
    </lineage>
</organism>
<name>A0A1H4ABR1_9BACT</name>
<keyword evidence="2" id="KW-1185">Reference proteome</keyword>
<evidence type="ECO:0000313" key="2">
    <source>
        <dbReference type="Proteomes" id="UP000199041"/>
    </source>
</evidence>
<dbReference type="EMBL" id="FNQY01000014">
    <property type="protein sequence ID" value="SEA32992.1"/>
    <property type="molecule type" value="Genomic_DNA"/>
</dbReference>
<reference evidence="1 2" key="1">
    <citation type="submission" date="2016-10" db="EMBL/GenBank/DDBJ databases">
        <authorList>
            <person name="de Groot N.N."/>
        </authorList>
    </citation>
    <scope>NUCLEOTIDE SEQUENCE [LARGE SCALE GENOMIC DNA]</scope>
    <source>
        <strain evidence="1 2">Vu-144</strain>
    </source>
</reference>
<dbReference type="Proteomes" id="UP000199041">
    <property type="component" value="Unassembled WGS sequence"/>
</dbReference>